<dbReference type="CDD" id="cd04496">
    <property type="entry name" value="SSB_OBF"/>
    <property type="match status" value="1"/>
</dbReference>
<dbReference type="HAMAP" id="MF_00984">
    <property type="entry name" value="SSB"/>
    <property type="match status" value="1"/>
</dbReference>
<feature type="compositionally biased region" description="Acidic residues" evidence="2">
    <location>
        <begin position="134"/>
        <end position="143"/>
    </location>
</feature>
<dbReference type="InterPro" id="IPR000424">
    <property type="entry name" value="Primosome_PriB/ssb"/>
</dbReference>
<dbReference type="EMBL" id="LAZR01002138">
    <property type="protein sequence ID" value="KKN33948.1"/>
    <property type="molecule type" value="Genomic_DNA"/>
</dbReference>
<protein>
    <recommendedName>
        <fullName evidence="4">Single-stranded DNA-binding protein</fullName>
    </recommendedName>
</protein>
<evidence type="ECO:0000256" key="1">
    <source>
        <dbReference type="ARBA" id="ARBA00023125"/>
    </source>
</evidence>
<keyword evidence="1" id="KW-0238">DNA-binding</keyword>
<organism evidence="3">
    <name type="scientific">marine sediment metagenome</name>
    <dbReference type="NCBI Taxonomy" id="412755"/>
    <lineage>
        <taxon>unclassified sequences</taxon>
        <taxon>metagenomes</taxon>
        <taxon>ecological metagenomes</taxon>
    </lineage>
</organism>
<feature type="region of interest" description="Disordered" evidence="2">
    <location>
        <begin position="111"/>
        <end position="143"/>
    </location>
</feature>
<evidence type="ECO:0000256" key="2">
    <source>
        <dbReference type="SAM" id="MobiDB-lite"/>
    </source>
</evidence>
<sequence>MAKGLNQVQLLGNLGQDPELRFTQGGAAVLRLSIATSESYKDKETNKWEEHTEWHSAVVWGKRAEGLAKIVSKGTRLHISGALRTSSWEKDGVKHYRTEIKVRDVILCDGKRQGSERSAAPTPPAARPPQQDDGSLDDDDIPF</sequence>
<evidence type="ECO:0000313" key="3">
    <source>
        <dbReference type="EMBL" id="KKN33948.1"/>
    </source>
</evidence>
<proteinExistence type="inferred from homology"/>
<accession>A0A0F9SXG5</accession>
<dbReference type="Gene3D" id="2.40.50.140">
    <property type="entry name" value="Nucleic acid-binding proteins"/>
    <property type="match status" value="1"/>
</dbReference>
<evidence type="ECO:0008006" key="4">
    <source>
        <dbReference type="Google" id="ProtNLM"/>
    </source>
</evidence>
<comment type="caution">
    <text evidence="3">The sequence shown here is derived from an EMBL/GenBank/DDBJ whole genome shotgun (WGS) entry which is preliminary data.</text>
</comment>
<dbReference type="GO" id="GO:0006260">
    <property type="term" value="P:DNA replication"/>
    <property type="evidence" value="ECO:0007669"/>
    <property type="project" value="InterPro"/>
</dbReference>
<dbReference type="Pfam" id="PF00436">
    <property type="entry name" value="SSB"/>
    <property type="match status" value="1"/>
</dbReference>
<reference evidence="3" key="1">
    <citation type="journal article" date="2015" name="Nature">
        <title>Complex archaea that bridge the gap between prokaryotes and eukaryotes.</title>
        <authorList>
            <person name="Spang A."/>
            <person name="Saw J.H."/>
            <person name="Jorgensen S.L."/>
            <person name="Zaremba-Niedzwiedzka K."/>
            <person name="Martijn J."/>
            <person name="Lind A.E."/>
            <person name="van Eijk R."/>
            <person name="Schleper C."/>
            <person name="Guy L."/>
            <person name="Ettema T.J."/>
        </authorList>
    </citation>
    <scope>NUCLEOTIDE SEQUENCE</scope>
</reference>
<dbReference type="GO" id="GO:0009295">
    <property type="term" value="C:nucleoid"/>
    <property type="evidence" value="ECO:0007669"/>
    <property type="project" value="TreeGrafter"/>
</dbReference>
<dbReference type="PANTHER" id="PTHR10302:SF0">
    <property type="entry name" value="SINGLE-STRANDED DNA-BINDING PROTEIN, MITOCHONDRIAL"/>
    <property type="match status" value="1"/>
</dbReference>
<dbReference type="PROSITE" id="PS50935">
    <property type="entry name" value="SSB"/>
    <property type="match status" value="1"/>
</dbReference>
<name>A0A0F9SXG5_9ZZZZ</name>
<dbReference type="NCBIfam" id="TIGR00621">
    <property type="entry name" value="ssb"/>
    <property type="match status" value="1"/>
</dbReference>
<dbReference type="InterPro" id="IPR012340">
    <property type="entry name" value="NA-bd_OB-fold"/>
</dbReference>
<gene>
    <name evidence="3" type="ORF">LCGC14_0798660</name>
</gene>
<dbReference type="AlphaFoldDB" id="A0A0F9SXG5"/>
<dbReference type="SUPFAM" id="SSF50249">
    <property type="entry name" value="Nucleic acid-binding proteins"/>
    <property type="match status" value="1"/>
</dbReference>
<dbReference type="InterPro" id="IPR011344">
    <property type="entry name" value="ssDNA-bd"/>
</dbReference>
<dbReference type="PIRSF" id="PIRSF002070">
    <property type="entry name" value="SSB"/>
    <property type="match status" value="1"/>
</dbReference>
<dbReference type="GO" id="GO:0003697">
    <property type="term" value="F:single-stranded DNA binding"/>
    <property type="evidence" value="ECO:0007669"/>
    <property type="project" value="InterPro"/>
</dbReference>
<dbReference type="PANTHER" id="PTHR10302">
    <property type="entry name" value="SINGLE-STRANDED DNA-BINDING PROTEIN"/>
    <property type="match status" value="1"/>
</dbReference>